<dbReference type="RefSeq" id="WP_131006989.1">
    <property type="nucleotide sequence ID" value="NZ_BFAX01000002.1"/>
</dbReference>
<sequence length="372" mass="44557">MFWDNLDKVKDCDFFQEIEDRVNLKLIKYFLKYIFQGDKSYQELLNTIFRNKEEREKKDVLIKYLTFIIVANTRYYNLYIKNYGERYFKEVLDKLPNKIPVWEFIKVSALSRNNDLKLERLDLEKGLVNIYPVKKTYSIEIIRVKLREMVEKIRAKKDIDILENKNIEEIVRFIGEMVKFRDIGGMRTVEYKGEIPLEWHPPCIRRILEDILSGGSPSHYARRSFVVYWFCAKFNPNLRPLNRNGELINIGAVDIAKSEEAVENFIEEMLRIFSNVEDFNPEKTRYYISHNIGYKVADHLTHCEYCKNWREDGGKGLSYYCSPDDICSMRKNGKPVVIHPLDYLCYNITRHLRDNKRQKRIDYNRSFHQDNS</sequence>
<dbReference type="AlphaFoldDB" id="A0A401HPK3"/>
<evidence type="ECO:0000256" key="6">
    <source>
        <dbReference type="ARBA" id="ARBA00023014"/>
    </source>
</evidence>
<evidence type="ECO:0000256" key="7">
    <source>
        <dbReference type="HAMAP-Rule" id="MF_00701"/>
    </source>
</evidence>
<evidence type="ECO:0000313" key="10">
    <source>
        <dbReference type="Proteomes" id="UP000290527"/>
    </source>
</evidence>
<dbReference type="GO" id="GO:0003899">
    <property type="term" value="F:DNA-directed RNA polymerase activity"/>
    <property type="evidence" value="ECO:0007669"/>
    <property type="project" value="InterPro"/>
</dbReference>
<dbReference type="GO" id="GO:0046872">
    <property type="term" value="F:metal ion binding"/>
    <property type="evidence" value="ECO:0007669"/>
    <property type="project" value="UniProtKB-KW"/>
</dbReference>
<dbReference type="EMBL" id="BFAX01000002">
    <property type="protein sequence ID" value="GBF36207.1"/>
    <property type="molecule type" value="Genomic_DNA"/>
</dbReference>
<dbReference type="GO" id="GO:1990077">
    <property type="term" value="C:primosome complex"/>
    <property type="evidence" value="ECO:0007669"/>
    <property type="project" value="UniProtKB-KW"/>
</dbReference>
<feature type="domain" description="DNA primase large subunit C-terminal" evidence="8">
    <location>
        <begin position="195"/>
        <end position="326"/>
    </location>
</feature>
<gene>
    <name evidence="7" type="primary">priL</name>
    <name evidence="9" type="ORF">MHHB_P0437</name>
</gene>
<evidence type="ECO:0000259" key="8">
    <source>
        <dbReference type="Pfam" id="PF04104"/>
    </source>
</evidence>
<accession>A0A401HPK3</accession>
<feature type="binding site" evidence="7">
    <location>
        <position position="203"/>
    </location>
    <ligand>
        <name>[4Fe-4S] cluster</name>
        <dbReference type="ChEBI" id="CHEBI:49883"/>
    </ligand>
</feature>
<keyword evidence="4 7" id="KW-0479">Metal-binding</keyword>
<keyword evidence="2 7" id="KW-0639">Primosome</keyword>
<dbReference type="GO" id="GO:0006269">
    <property type="term" value="P:DNA replication, synthesis of primer"/>
    <property type="evidence" value="ECO:0007669"/>
    <property type="project" value="UniProtKB-UniRule"/>
</dbReference>
<comment type="function">
    <text evidence="7">Regulatory subunit of DNA primase, an RNA polymerase that catalyzes the synthesis of short RNA molecules used as primers for DNA polymerase during DNA replication. Stabilizes and modulates the activity of the small subunit, increasing the rate of DNA synthesis, and conferring RNA synthesis capability. The DNA polymerase activity may enable DNA primase to also catalyze primer extension after primer synthesis. May also play a role in DNA repair.</text>
</comment>
<evidence type="ECO:0000256" key="4">
    <source>
        <dbReference type="ARBA" id="ARBA00022723"/>
    </source>
</evidence>
<dbReference type="Pfam" id="PF04104">
    <property type="entry name" value="DNA_primase_lrg"/>
    <property type="match status" value="1"/>
</dbReference>
<dbReference type="InterPro" id="IPR023642">
    <property type="entry name" value="DNA_primase_lsu_PriL"/>
</dbReference>
<feature type="binding site" evidence="7">
    <location>
        <position position="327"/>
    </location>
    <ligand>
        <name>[4Fe-4S] cluster</name>
        <dbReference type="ChEBI" id="CHEBI:49883"/>
    </ligand>
</feature>
<dbReference type="Proteomes" id="UP000290527">
    <property type="component" value="Unassembled WGS sequence"/>
</dbReference>
<dbReference type="HAMAP" id="MF_00701">
    <property type="entry name" value="DNA_primase_lrg_arc"/>
    <property type="match status" value="1"/>
</dbReference>
<comment type="similarity">
    <text evidence="7">Belongs to the eukaryotic-type primase large subunit family.</text>
</comment>
<protein>
    <recommendedName>
        <fullName evidence="7">DNA primase large subunit PriL</fullName>
    </recommendedName>
</protein>
<keyword evidence="3 7" id="KW-0235">DNA replication</keyword>
<comment type="caution">
    <text evidence="9">The sequence shown here is derived from an EMBL/GenBank/DDBJ whole genome shotgun (WGS) entry which is preliminary data.</text>
</comment>
<name>A0A401HPK3_9EURY</name>
<feature type="binding site" evidence="7">
    <location>
        <position position="321"/>
    </location>
    <ligand>
        <name>[4Fe-4S] cluster</name>
        <dbReference type="ChEBI" id="CHEBI:49883"/>
    </ligand>
</feature>
<feature type="binding site" evidence="7">
    <location>
        <position position="303"/>
    </location>
    <ligand>
        <name>[4Fe-4S] cluster</name>
        <dbReference type="ChEBI" id="CHEBI:49883"/>
    </ligand>
</feature>
<keyword evidence="1 7" id="KW-0004">4Fe-4S</keyword>
<evidence type="ECO:0000256" key="5">
    <source>
        <dbReference type="ARBA" id="ARBA00023004"/>
    </source>
</evidence>
<evidence type="ECO:0000313" key="9">
    <source>
        <dbReference type="EMBL" id="GBF36207.1"/>
    </source>
</evidence>
<dbReference type="GO" id="GO:0051539">
    <property type="term" value="F:4 iron, 4 sulfur cluster binding"/>
    <property type="evidence" value="ECO:0007669"/>
    <property type="project" value="UniProtKB-UniRule"/>
</dbReference>
<dbReference type="InterPro" id="IPR058560">
    <property type="entry name" value="DNA_primase_C"/>
</dbReference>
<dbReference type="OrthoDB" id="46081at2157"/>
<comment type="cofactor">
    <cofactor evidence="7">
        <name>[4Fe-4S] cluster</name>
        <dbReference type="ChEBI" id="CHEBI:49883"/>
    </cofactor>
    <text evidence="7">Binds 1 [4Fe-4S] cluster.</text>
</comment>
<evidence type="ECO:0000256" key="3">
    <source>
        <dbReference type="ARBA" id="ARBA00022705"/>
    </source>
</evidence>
<organism evidence="9 10">
    <name type="scientific">Methanofervidicoccus abyssi</name>
    <dbReference type="NCBI Taxonomy" id="2082189"/>
    <lineage>
        <taxon>Archaea</taxon>
        <taxon>Methanobacteriati</taxon>
        <taxon>Methanobacteriota</taxon>
        <taxon>Methanomada group</taxon>
        <taxon>Methanococci</taxon>
        <taxon>Methanococcales</taxon>
        <taxon>Methanofervidicoccus</taxon>
    </lineage>
</organism>
<keyword evidence="6 7" id="KW-0411">Iron-sulfur</keyword>
<keyword evidence="10" id="KW-1185">Reference proteome</keyword>
<evidence type="ECO:0000256" key="2">
    <source>
        <dbReference type="ARBA" id="ARBA00022515"/>
    </source>
</evidence>
<comment type="subunit">
    <text evidence="7">Heterodimer of a small subunit (PriS) and a large subunit (PriL).</text>
</comment>
<keyword evidence="5 7" id="KW-0408">Iron</keyword>
<proteinExistence type="inferred from homology"/>
<evidence type="ECO:0000256" key="1">
    <source>
        <dbReference type="ARBA" id="ARBA00022485"/>
    </source>
</evidence>
<reference evidence="9 10" key="1">
    <citation type="journal article" date="2019" name="Int. J. Syst. Evol. Microbiol.">
        <title>Methanofervidicoccus abyssi gen. nov., sp. nov., a hydrogenotrophic methanogen, isolated from a hydrothermal vent chimney in the Mid-Cayman Spreading Center, the Caribbean Sea.</title>
        <authorList>
            <person name="Sakai S."/>
            <person name="Takaki Y."/>
            <person name="Miyazaki M."/>
            <person name="Ogawara M."/>
            <person name="Yanagawa K."/>
            <person name="Miyazaki J."/>
            <person name="Takai K."/>
        </authorList>
    </citation>
    <scope>NUCLEOTIDE SEQUENCE [LARGE SCALE GENOMIC DNA]</scope>
    <source>
        <strain evidence="9 10">HHB</strain>
    </source>
</reference>